<reference evidence="2" key="1">
    <citation type="submission" date="2016-01" db="EMBL/GenBank/DDBJ databases">
        <authorList>
            <person name="Peeters Charlotte."/>
        </authorList>
    </citation>
    <scope>NUCLEOTIDE SEQUENCE [LARGE SCALE GENOMIC DNA]</scope>
</reference>
<gene>
    <name evidence="1" type="ORF">AWB76_00761</name>
</gene>
<protein>
    <submittedName>
        <fullName evidence="1">Uncharacterized protein</fullName>
    </submittedName>
</protein>
<dbReference type="Proteomes" id="UP000054624">
    <property type="component" value="Unassembled WGS sequence"/>
</dbReference>
<evidence type="ECO:0000313" key="2">
    <source>
        <dbReference type="Proteomes" id="UP000054624"/>
    </source>
</evidence>
<organism evidence="1 2">
    <name type="scientific">Caballeronia temeraria</name>
    <dbReference type="NCBI Taxonomy" id="1777137"/>
    <lineage>
        <taxon>Bacteria</taxon>
        <taxon>Pseudomonadati</taxon>
        <taxon>Pseudomonadota</taxon>
        <taxon>Betaproteobacteria</taxon>
        <taxon>Burkholderiales</taxon>
        <taxon>Burkholderiaceae</taxon>
        <taxon>Caballeronia</taxon>
    </lineage>
</organism>
<keyword evidence="2" id="KW-1185">Reference proteome</keyword>
<dbReference type="AlphaFoldDB" id="A0A157ZJE4"/>
<dbReference type="STRING" id="1777137.AWB76_00761"/>
<dbReference type="EMBL" id="FCOI02000002">
    <property type="protein sequence ID" value="SAK45648.1"/>
    <property type="molecule type" value="Genomic_DNA"/>
</dbReference>
<dbReference type="OrthoDB" id="9133053at2"/>
<sequence length="82" mass="9343">MREFKIIQGELPSNIDPEWLKEIQEYSARRSEIEAEVRRQMGEPDDDDDVGFIDALLSFPKIDCEDAIFDRHADNGASDVSG</sequence>
<dbReference type="RefSeq" id="WP_061158761.1">
    <property type="nucleotide sequence ID" value="NZ_FCOI02000002.1"/>
</dbReference>
<accession>A0A157ZJE4</accession>
<name>A0A157ZJE4_9BURK</name>
<evidence type="ECO:0000313" key="1">
    <source>
        <dbReference type="EMBL" id="SAK45648.1"/>
    </source>
</evidence>
<proteinExistence type="predicted"/>